<evidence type="ECO:0000256" key="1">
    <source>
        <dbReference type="SAM" id="Phobius"/>
    </source>
</evidence>
<sequence>MYISIFPPLELKSEYLNKMSILVFNFFPLFYEFQNILFFEFMIFPNPYKKYLKLQDFTDCRGLKMNDYGLYPQYLDLKINLSELRQILYET</sequence>
<name>M6QHK9_9LEPT</name>
<organism evidence="2 3">
    <name type="scientific">Leptospira weilii str. UI 13098</name>
    <dbReference type="NCBI Taxonomy" id="1088542"/>
    <lineage>
        <taxon>Bacteria</taxon>
        <taxon>Pseudomonadati</taxon>
        <taxon>Spirochaetota</taxon>
        <taxon>Spirochaetia</taxon>
        <taxon>Leptospirales</taxon>
        <taxon>Leptospiraceae</taxon>
        <taxon>Leptospira</taxon>
    </lineage>
</organism>
<dbReference type="EMBL" id="AHNU02000023">
    <property type="protein sequence ID" value="EMN91978.1"/>
    <property type="molecule type" value="Genomic_DNA"/>
</dbReference>
<keyword evidence="3" id="KW-1185">Reference proteome</keyword>
<evidence type="ECO:0000313" key="3">
    <source>
        <dbReference type="Proteomes" id="UP000012118"/>
    </source>
</evidence>
<accession>M6QHK9</accession>
<keyword evidence="1" id="KW-0812">Transmembrane</keyword>
<keyword evidence="1" id="KW-1133">Transmembrane helix</keyword>
<evidence type="ECO:0000313" key="2">
    <source>
        <dbReference type="EMBL" id="EMN91978.1"/>
    </source>
</evidence>
<reference evidence="2 3" key="1">
    <citation type="submission" date="2013-01" db="EMBL/GenBank/DDBJ databases">
        <authorList>
            <person name="Harkins D.M."/>
            <person name="Durkin A.S."/>
            <person name="Brinkac L.M."/>
            <person name="Haft D.H."/>
            <person name="Selengut J.D."/>
            <person name="Sanka R."/>
            <person name="DePew J."/>
            <person name="Purushe J."/>
            <person name="Chanthongthip A."/>
            <person name="Lattana O."/>
            <person name="Phetsouvanh R."/>
            <person name="Newton P.N."/>
            <person name="Vinetz J.M."/>
            <person name="Sutton G.G."/>
            <person name="Nierman W.C."/>
            <person name="Fouts D.E."/>
        </authorList>
    </citation>
    <scope>NUCLEOTIDE SEQUENCE [LARGE SCALE GENOMIC DNA]</scope>
    <source>
        <strain evidence="2 3">UI 13098</strain>
    </source>
</reference>
<keyword evidence="1" id="KW-0472">Membrane</keyword>
<dbReference type="AlphaFoldDB" id="M6QHK9"/>
<comment type="caution">
    <text evidence="2">The sequence shown here is derived from an EMBL/GenBank/DDBJ whole genome shotgun (WGS) entry which is preliminary data.</text>
</comment>
<protein>
    <submittedName>
        <fullName evidence="2">Uncharacterized protein</fullName>
    </submittedName>
</protein>
<gene>
    <name evidence="2" type="ORF">LEP1GSC108_0533</name>
</gene>
<proteinExistence type="predicted"/>
<feature type="transmembrane region" description="Helical" evidence="1">
    <location>
        <begin position="20"/>
        <end position="44"/>
    </location>
</feature>
<dbReference type="Proteomes" id="UP000012118">
    <property type="component" value="Unassembled WGS sequence"/>
</dbReference>